<dbReference type="NCBIfam" id="NF002076">
    <property type="entry name" value="PRK00913.2-3"/>
    <property type="match status" value="1"/>
</dbReference>
<comment type="catalytic activity">
    <reaction evidence="2">
        <text>Release of N-terminal proline from a peptide.</text>
        <dbReference type="EC" id="3.4.11.5"/>
    </reaction>
</comment>
<dbReference type="Proteomes" id="UP001465755">
    <property type="component" value="Unassembled WGS sequence"/>
</dbReference>
<keyword evidence="5" id="KW-0031">Aminopeptidase</keyword>
<proteinExistence type="inferred from homology"/>
<dbReference type="InterPro" id="IPR008283">
    <property type="entry name" value="Peptidase_M17_N"/>
</dbReference>
<keyword evidence="10" id="KW-1185">Reference proteome</keyword>
<evidence type="ECO:0000313" key="9">
    <source>
        <dbReference type="EMBL" id="KAK9806577.1"/>
    </source>
</evidence>
<reference evidence="9 10" key="1">
    <citation type="journal article" date="2024" name="Nat. Commun.">
        <title>Phylogenomics reveals the evolutionary origins of lichenization in chlorophyte algae.</title>
        <authorList>
            <person name="Puginier C."/>
            <person name="Libourel C."/>
            <person name="Otte J."/>
            <person name="Skaloud P."/>
            <person name="Haon M."/>
            <person name="Grisel S."/>
            <person name="Petersen M."/>
            <person name="Berrin J.G."/>
            <person name="Delaux P.M."/>
            <person name="Dal Grande F."/>
            <person name="Keller J."/>
        </authorList>
    </citation>
    <scope>NUCLEOTIDE SEQUENCE [LARGE SCALE GENOMIC DNA]</scope>
    <source>
        <strain evidence="9 10">SAG 2036</strain>
    </source>
</reference>
<dbReference type="PROSITE" id="PS00631">
    <property type="entry name" value="CYTOSOL_AP"/>
    <property type="match status" value="1"/>
</dbReference>
<evidence type="ECO:0000313" key="10">
    <source>
        <dbReference type="Proteomes" id="UP001465755"/>
    </source>
</evidence>
<organism evidence="9 10">
    <name type="scientific">Symbiochloris irregularis</name>
    <dbReference type="NCBI Taxonomy" id="706552"/>
    <lineage>
        <taxon>Eukaryota</taxon>
        <taxon>Viridiplantae</taxon>
        <taxon>Chlorophyta</taxon>
        <taxon>core chlorophytes</taxon>
        <taxon>Trebouxiophyceae</taxon>
        <taxon>Trebouxiales</taxon>
        <taxon>Trebouxiaceae</taxon>
        <taxon>Symbiochloris</taxon>
    </lineage>
</organism>
<dbReference type="EMBL" id="JALJOQ010000036">
    <property type="protein sequence ID" value="KAK9806577.1"/>
    <property type="molecule type" value="Genomic_DNA"/>
</dbReference>
<evidence type="ECO:0000256" key="1">
    <source>
        <dbReference type="ARBA" id="ARBA00000135"/>
    </source>
</evidence>
<evidence type="ECO:0000256" key="7">
    <source>
        <dbReference type="ARBA" id="ARBA00022801"/>
    </source>
</evidence>
<evidence type="ECO:0000256" key="6">
    <source>
        <dbReference type="ARBA" id="ARBA00022670"/>
    </source>
</evidence>
<dbReference type="InterPro" id="IPR000819">
    <property type="entry name" value="Peptidase_M17_C"/>
</dbReference>
<dbReference type="PANTHER" id="PTHR11963">
    <property type="entry name" value="LEUCINE AMINOPEPTIDASE-RELATED"/>
    <property type="match status" value="1"/>
</dbReference>
<dbReference type="GO" id="GO:0005737">
    <property type="term" value="C:cytoplasm"/>
    <property type="evidence" value="ECO:0007669"/>
    <property type="project" value="InterPro"/>
</dbReference>
<dbReference type="GO" id="GO:0006508">
    <property type="term" value="P:proteolysis"/>
    <property type="evidence" value="ECO:0007669"/>
    <property type="project" value="UniProtKB-KW"/>
</dbReference>
<protein>
    <recommendedName>
        <fullName evidence="8">Cytosol aminopeptidase domain-containing protein</fullName>
    </recommendedName>
</protein>
<dbReference type="HAMAP" id="MF_00181">
    <property type="entry name" value="Cytosol_peptidase_M17"/>
    <property type="match status" value="1"/>
</dbReference>
<dbReference type="SUPFAM" id="SSF52949">
    <property type="entry name" value="Macro domain-like"/>
    <property type="match status" value="1"/>
</dbReference>
<dbReference type="Gene3D" id="3.40.630.10">
    <property type="entry name" value="Zn peptidases"/>
    <property type="match status" value="1"/>
</dbReference>
<keyword evidence="7" id="KW-0378">Hydrolase</keyword>
<dbReference type="AlphaFoldDB" id="A0AAW1PEN7"/>
<comment type="similarity">
    <text evidence="3">Belongs to the peptidase M17 family.</text>
</comment>
<evidence type="ECO:0000256" key="5">
    <source>
        <dbReference type="ARBA" id="ARBA00022438"/>
    </source>
</evidence>
<sequence length="654" mass="68402">MMVKATALLGSSKAPILRAALRPAQSPCRLHCSSALSTRASLPGSLSSFLPSTGHFNVQRAPSDQHRLRSSLRSAAYSSSLRGERLRSSVTICHLASDCRRHLNTKGKADRAKLLRASATDTSDAMSSREIPMFPTGQPKISVVQGDADSWQGDLLAFVGFNKTNAPGDEGKLDNAAFVAAKQRFAGDGLESVVEDLRKPGSSGFTRVAGVQGLKVLGIVGVGDKSKATASATWGKTPFQVAGEAIAAAAKTYKAAKVGIALIDDDKSLSSELQVAAIEKLALGVQLGGYAATRFKSKAAPSHLKEVEIVNLASVSSDQAAAAVDRAAHLARGVLLARYLVETPANICNPTYLADCAKQIADSASDVMKLEVLEREQCEELGMGLYLGVAECSATPPKFIHLTYAPPGGSSNKTIGLVGKGLTFDTGGYNLKVSGMIERMGFDMAGAGAILGAAQALALLKPPGVTIHIISASCENMIDGKGMRPGDVLTAASGKTVEVDNTDAEGRLTLADALWYAQNKCGVQAVVDIATLTGACMVGLGKEIAGLFTPSEAMAEGLKSAAQTSGEKLWRLPMEETYREILDSPIADMKNTGIGTRFGGAITASIFLKEFVETDKVEWAHVDIAGPAWNDKAGGATGYGALLLTEWAISQSQQ</sequence>
<dbReference type="GO" id="GO:0030145">
    <property type="term" value="F:manganese ion binding"/>
    <property type="evidence" value="ECO:0007669"/>
    <property type="project" value="InterPro"/>
</dbReference>
<dbReference type="InterPro" id="IPR043472">
    <property type="entry name" value="Macro_dom-like"/>
</dbReference>
<dbReference type="PANTHER" id="PTHR11963:SF23">
    <property type="entry name" value="CYTOSOL AMINOPEPTIDASE"/>
    <property type="match status" value="1"/>
</dbReference>
<dbReference type="InterPro" id="IPR011356">
    <property type="entry name" value="Leucine_aapep/pepB"/>
</dbReference>
<name>A0AAW1PEN7_9CHLO</name>
<dbReference type="InterPro" id="IPR023042">
    <property type="entry name" value="Peptidase_M17_leu_NH2_pept"/>
</dbReference>
<keyword evidence="6" id="KW-0645">Protease</keyword>
<gene>
    <name evidence="9" type="ORF">WJX73_003958</name>
</gene>
<dbReference type="Gene3D" id="3.40.220.10">
    <property type="entry name" value="Leucine Aminopeptidase, subunit E, domain 1"/>
    <property type="match status" value="1"/>
</dbReference>
<dbReference type="SUPFAM" id="SSF53187">
    <property type="entry name" value="Zn-dependent exopeptidases"/>
    <property type="match status" value="1"/>
</dbReference>
<dbReference type="GO" id="GO:0070006">
    <property type="term" value="F:metalloaminopeptidase activity"/>
    <property type="evidence" value="ECO:0007669"/>
    <property type="project" value="InterPro"/>
</dbReference>
<dbReference type="Pfam" id="PF02789">
    <property type="entry name" value="Peptidase_M17_N"/>
    <property type="match status" value="1"/>
</dbReference>
<comment type="caution">
    <text evidence="9">The sequence shown here is derived from an EMBL/GenBank/DDBJ whole genome shotgun (WGS) entry which is preliminary data.</text>
</comment>
<feature type="domain" description="Cytosol aminopeptidase" evidence="8">
    <location>
        <begin position="501"/>
        <end position="508"/>
    </location>
</feature>
<comment type="catalytic activity">
    <reaction evidence="1">
        <text>Release of an N-terminal amino acid, Xaa-|-Yaa-, in which Xaa is preferably Leu, but may be other amino acids including Pro although not Arg or Lys, and Yaa may be Pro. Amino acid amides and methyl esters are also readily hydrolyzed, but rates on arylamides are exceedingly low.</text>
        <dbReference type="EC" id="3.4.11.1"/>
    </reaction>
</comment>
<dbReference type="Pfam" id="PF00883">
    <property type="entry name" value="Peptidase_M17"/>
    <property type="match status" value="1"/>
</dbReference>
<evidence type="ECO:0000259" key="8">
    <source>
        <dbReference type="PROSITE" id="PS00631"/>
    </source>
</evidence>
<dbReference type="CDD" id="cd00433">
    <property type="entry name" value="Peptidase_M17"/>
    <property type="match status" value="1"/>
</dbReference>
<comment type="subunit">
    <text evidence="4">Homohexamer (dimer of homotrimers).</text>
</comment>
<evidence type="ECO:0000256" key="4">
    <source>
        <dbReference type="ARBA" id="ARBA00011867"/>
    </source>
</evidence>
<accession>A0AAW1PEN7</accession>
<dbReference type="PRINTS" id="PR00481">
    <property type="entry name" value="LAMNOPPTDASE"/>
</dbReference>
<evidence type="ECO:0000256" key="2">
    <source>
        <dbReference type="ARBA" id="ARBA00001585"/>
    </source>
</evidence>
<evidence type="ECO:0000256" key="3">
    <source>
        <dbReference type="ARBA" id="ARBA00009528"/>
    </source>
</evidence>